<gene>
    <name evidence="1" type="ORF">XAT740_LOCUS19709</name>
</gene>
<dbReference type="Gene3D" id="3.40.50.1820">
    <property type="entry name" value="alpha/beta hydrolase"/>
    <property type="match status" value="1"/>
</dbReference>
<protein>
    <submittedName>
        <fullName evidence="1">Uncharacterized protein</fullName>
    </submittedName>
</protein>
<evidence type="ECO:0000313" key="1">
    <source>
        <dbReference type="EMBL" id="CAF1127264.1"/>
    </source>
</evidence>
<evidence type="ECO:0000313" key="2">
    <source>
        <dbReference type="Proteomes" id="UP000663828"/>
    </source>
</evidence>
<name>A0A814QZQ6_ADIRI</name>
<feature type="non-terminal residue" evidence="1">
    <location>
        <position position="1"/>
    </location>
</feature>
<dbReference type="AlphaFoldDB" id="A0A814QZQ6"/>
<dbReference type="SUPFAM" id="SSF53474">
    <property type="entry name" value="alpha/beta-Hydrolases"/>
    <property type="match status" value="1"/>
</dbReference>
<reference evidence="1" key="1">
    <citation type="submission" date="2021-02" db="EMBL/GenBank/DDBJ databases">
        <authorList>
            <person name="Nowell W R."/>
        </authorList>
    </citation>
    <scope>NUCLEOTIDE SEQUENCE</scope>
</reference>
<proteinExistence type="predicted"/>
<organism evidence="1 2">
    <name type="scientific">Adineta ricciae</name>
    <name type="common">Rotifer</name>
    <dbReference type="NCBI Taxonomy" id="249248"/>
    <lineage>
        <taxon>Eukaryota</taxon>
        <taxon>Metazoa</taxon>
        <taxon>Spiralia</taxon>
        <taxon>Gnathifera</taxon>
        <taxon>Rotifera</taxon>
        <taxon>Eurotatoria</taxon>
        <taxon>Bdelloidea</taxon>
        <taxon>Adinetida</taxon>
        <taxon>Adinetidae</taxon>
        <taxon>Adineta</taxon>
    </lineage>
</organism>
<sequence>LYPLLAISSGQYNNVSLIMGNNDYEQPICFEHPLMTSSEALTKIAATFSSERSLMIADYYHLHNCSMRPTANATRCCDIVRRILMDSMFDCDIRRLFNAFYAKYGAQYEQDKLFSYHLNCYPLCPIVQQEGICCHSSEIPFVFGTVNDVDSQRQFHCTWNNQTRFFSNNIISHWISIAQTGRPLHRWPSYDPLTSISETYIPMSVMSRKFIYANMLRAAEIRVLINVLFSEGMLKLIEAWQPLRTFAGDHRIPSNLYNIVTDRSSYDKSDITTLIRNVLHSVGCANGENANVRVDEMTKARLVIILFLAFIATLYERIDQPYVRELAGKSIIVEKKQAEYFSMNGLSTGEIMGSIVSRLKGGAGWDALVGRFTWWIPDELSMMETLTEPTFDRSLPSIQQFSYIASLIENCTFKYTDEALIRVVQWGNEIELKISPLLGKSVQQMHQFAGFLQTIEYSYSMCISYSVNFKEFPIDQSVDHVFMELCHAIFNGMFPDQAHANQKHQFFICEETVGRAIDLVSDLLQQLRIFMDDSNAPAYNGSHSKTVIILPVNSPGRAEEAPVKKKNFGECQ</sequence>
<dbReference type="EMBL" id="CAJNOR010001353">
    <property type="protein sequence ID" value="CAF1127264.1"/>
    <property type="molecule type" value="Genomic_DNA"/>
</dbReference>
<accession>A0A814QZQ6</accession>
<keyword evidence="2" id="KW-1185">Reference proteome</keyword>
<dbReference type="Proteomes" id="UP000663828">
    <property type="component" value="Unassembled WGS sequence"/>
</dbReference>
<dbReference type="InterPro" id="IPR029058">
    <property type="entry name" value="AB_hydrolase_fold"/>
</dbReference>
<comment type="caution">
    <text evidence="1">The sequence shown here is derived from an EMBL/GenBank/DDBJ whole genome shotgun (WGS) entry which is preliminary data.</text>
</comment>